<protein>
    <submittedName>
        <fullName evidence="6">Flexible cuticle protein 12-like</fullName>
    </submittedName>
</protein>
<feature type="signal peptide" evidence="4">
    <location>
        <begin position="1"/>
        <end position="15"/>
    </location>
</feature>
<dbReference type="AlphaFoldDB" id="A0A6J1P531"/>
<keyword evidence="5" id="KW-1185">Reference proteome</keyword>
<gene>
    <name evidence="6" type="primary">LOC112056639</name>
</gene>
<dbReference type="PANTHER" id="PTHR10380">
    <property type="entry name" value="CUTICLE PROTEIN"/>
    <property type="match status" value="1"/>
</dbReference>
<reference evidence="6" key="1">
    <citation type="submission" date="2025-08" db="UniProtKB">
        <authorList>
            <consortium name="RefSeq"/>
        </authorList>
    </citation>
    <scope>IDENTIFICATION</scope>
</reference>
<feature type="chain" id="PRO_5046726284" evidence="4">
    <location>
        <begin position="16"/>
        <end position="103"/>
    </location>
</feature>
<evidence type="ECO:0000313" key="6">
    <source>
        <dbReference type="RefSeq" id="XP_023952893.2"/>
    </source>
</evidence>
<dbReference type="GO" id="GO:0062129">
    <property type="term" value="C:chitin-based extracellular matrix"/>
    <property type="evidence" value="ECO:0007669"/>
    <property type="project" value="TreeGrafter"/>
</dbReference>
<dbReference type="KEGG" id="bany:112056639"/>
<proteinExistence type="predicted"/>
<dbReference type="InterPro" id="IPR000618">
    <property type="entry name" value="Insect_cuticle"/>
</dbReference>
<evidence type="ECO:0000256" key="3">
    <source>
        <dbReference type="PROSITE-ProRule" id="PRU00497"/>
    </source>
</evidence>
<evidence type="ECO:0000313" key="5">
    <source>
        <dbReference type="Proteomes" id="UP001652582"/>
    </source>
</evidence>
<dbReference type="GO" id="GO:0008010">
    <property type="term" value="F:structural constituent of chitin-based larval cuticle"/>
    <property type="evidence" value="ECO:0007669"/>
    <property type="project" value="TreeGrafter"/>
</dbReference>
<evidence type="ECO:0000256" key="1">
    <source>
        <dbReference type="ARBA" id="ARBA00022460"/>
    </source>
</evidence>
<dbReference type="Proteomes" id="UP001652582">
    <property type="component" value="Chromosome 7"/>
</dbReference>
<dbReference type="PROSITE" id="PS00233">
    <property type="entry name" value="CHIT_BIND_RR_1"/>
    <property type="match status" value="1"/>
</dbReference>
<dbReference type="OrthoDB" id="6761795at2759"/>
<keyword evidence="1 3" id="KW-0193">Cuticle</keyword>
<dbReference type="PANTHER" id="PTHR10380:SF173">
    <property type="entry name" value="CUTICULAR PROTEIN 47EF, ISOFORM C-RELATED"/>
    <property type="match status" value="1"/>
</dbReference>
<name>A0A6J1P531_BICAN</name>
<dbReference type="GeneID" id="112056639"/>
<dbReference type="Pfam" id="PF00379">
    <property type="entry name" value="Chitin_bind_4"/>
    <property type="match status" value="1"/>
</dbReference>
<dbReference type="InterPro" id="IPR050468">
    <property type="entry name" value="Cuticle_Struct_Prot"/>
</dbReference>
<evidence type="ECO:0000256" key="4">
    <source>
        <dbReference type="SAM" id="SignalP"/>
    </source>
</evidence>
<dbReference type="PROSITE" id="PS51155">
    <property type="entry name" value="CHIT_BIND_RR_2"/>
    <property type="match status" value="1"/>
</dbReference>
<sequence>MKFIIALCLVSVVVALPPYDEVQVLRYDNDNIGTGDYSYQFEQSDGTKQEQVGELKNEGVVGQAEVVRGSYSWFAPDGYTYKVTYVADELGYRATIEKGAQRL</sequence>
<dbReference type="PRINTS" id="PR00947">
    <property type="entry name" value="CUTICLE"/>
</dbReference>
<organism evidence="5 6">
    <name type="scientific">Bicyclus anynana</name>
    <name type="common">Squinting bush brown butterfly</name>
    <dbReference type="NCBI Taxonomy" id="110368"/>
    <lineage>
        <taxon>Eukaryota</taxon>
        <taxon>Metazoa</taxon>
        <taxon>Ecdysozoa</taxon>
        <taxon>Arthropoda</taxon>
        <taxon>Hexapoda</taxon>
        <taxon>Insecta</taxon>
        <taxon>Pterygota</taxon>
        <taxon>Neoptera</taxon>
        <taxon>Endopterygota</taxon>
        <taxon>Lepidoptera</taxon>
        <taxon>Glossata</taxon>
        <taxon>Ditrysia</taxon>
        <taxon>Papilionoidea</taxon>
        <taxon>Nymphalidae</taxon>
        <taxon>Satyrinae</taxon>
        <taxon>Satyrini</taxon>
        <taxon>Mycalesina</taxon>
        <taxon>Bicyclus</taxon>
    </lineage>
</organism>
<keyword evidence="2 4" id="KW-0732">Signal</keyword>
<evidence type="ECO:0000256" key="2">
    <source>
        <dbReference type="ARBA" id="ARBA00022729"/>
    </source>
</evidence>
<dbReference type="InterPro" id="IPR031311">
    <property type="entry name" value="CHIT_BIND_RR_consensus"/>
</dbReference>
<accession>A0A6J1P531</accession>
<dbReference type="RefSeq" id="XP_023952893.2">
    <property type="nucleotide sequence ID" value="XM_024097125.2"/>
</dbReference>